<proteinExistence type="predicted"/>
<evidence type="ECO:0000313" key="2">
    <source>
        <dbReference type="EMBL" id="NED99155.1"/>
    </source>
</evidence>
<dbReference type="Gene3D" id="3.90.550.10">
    <property type="entry name" value="Spore Coat Polysaccharide Biosynthesis Protein SpsA, Chain A"/>
    <property type="match status" value="1"/>
</dbReference>
<organism evidence="2 3">
    <name type="scientific">Phytoactinopolyspora halotolerans</name>
    <dbReference type="NCBI Taxonomy" id="1981512"/>
    <lineage>
        <taxon>Bacteria</taxon>
        <taxon>Bacillati</taxon>
        <taxon>Actinomycetota</taxon>
        <taxon>Actinomycetes</taxon>
        <taxon>Jiangellales</taxon>
        <taxon>Jiangellaceae</taxon>
        <taxon>Phytoactinopolyspora</taxon>
    </lineage>
</organism>
<dbReference type="CDD" id="cd04181">
    <property type="entry name" value="NTP_transferase"/>
    <property type="match status" value="1"/>
</dbReference>
<dbReference type="SUPFAM" id="SSF53448">
    <property type="entry name" value="Nucleotide-diphospho-sugar transferases"/>
    <property type="match status" value="1"/>
</dbReference>
<protein>
    <submittedName>
        <fullName evidence="2">Nucleotidyltransferase family protein</fullName>
    </submittedName>
</protein>
<dbReference type="InterPro" id="IPR029044">
    <property type="entry name" value="Nucleotide-diphossugar_trans"/>
</dbReference>
<dbReference type="PANTHER" id="PTHR22572">
    <property type="entry name" value="SUGAR-1-PHOSPHATE GUANYL TRANSFERASE"/>
    <property type="match status" value="1"/>
</dbReference>
<accession>A0A6L9S1S4</accession>
<dbReference type="EMBL" id="JAAGOA010000002">
    <property type="protein sequence ID" value="NED99155.1"/>
    <property type="molecule type" value="Genomic_DNA"/>
</dbReference>
<dbReference type="GO" id="GO:0016740">
    <property type="term" value="F:transferase activity"/>
    <property type="evidence" value="ECO:0007669"/>
    <property type="project" value="UniProtKB-KW"/>
</dbReference>
<comment type="caution">
    <text evidence="2">The sequence shown here is derived from an EMBL/GenBank/DDBJ whole genome shotgun (WGS) entry which is preliminary data.</text>
</comment>
<dbReference type="Pfam" id="PF00483">
    <property type="entry name" value="NTP_transferase"/>
    <property type="match status" value="1"/>
</dbReference>
<evidence type="ECO:0000313" key="3">
    <source>
        <dbReference type="Proteomes" id="UP000475214"/>
    </source>
</evidence>
<dbReference type="InterPro" id="IPR050486">
    <property type="entry name" value="Mannose-1P_guanyltransferase"/>
</dbReference>
<dbReference type="InterPro" id="IPR005835">
    <property type="entry name" value="NTP_transferase_dom"/>
</dbReference>
<gene>
    <name evidence="2" type="ORF">G1H10_03130</name>
</gene>
<feature type="domain" description="Nucleotidyl transferase" evidence="1">
    <location>
        <begin position="25"/>
        <end position="246"/>
    </location>
</feature>
<reference evidence="2 3" key="1">
    <citation type="submission" date="2020-02" db="EMBL/GenBank/DDBJ databases">
        <authorList>
            <person name="Li X.-J."/>
            <person name="Han X.-M."/>
        </authorList>
    </citation>
    <scope>NUCLEOTIDE SEQUENCE [LARGE SCALE GENOMIC DNA]</scope>
    <source>
        <strain evidence="2 3">CCTCC AB 2017055</strain>
    </source>
</reference>
<dbReference type="Proteomes" id="UP000475214">
    <property type="component" value="Unassembled WGS sequence"/>
</dbReference>
<dbReference type="AlphaFoldDB" id="A0A6L9S1S4"/>
<keyword evidence="3" id="KW-1185">Reference proteome</keyword>
<name>A0A6L9S1S4_9ACTN</name>
<sequence>MRAARGFRAALGSVTMVDGQVIRQAVILAGGKGSRLRPLTDSVPKAMIEIAGRCIIDHQIEWLAQSGVSDVVVSAGYLHEVLTEHLQGHAQPVRVHTVVEDEPLGRGGGLKYAGKHLPQPGEAWYALNADIWTRFDLREMAAYHVERDAVATIGLARPRIPWGVVDVDEFGRVIDFVEAPPSPYPVNGGIYVFSPRILDLLPAVGDHERSTFPLLAKQRQLAGFPIEGYWRAIDTAKDVSEAAKELEG</sequence>
<keyword evidence="2" id="KW-0808">Transferase</keyword>
<evidence type="ECO:0000259" key="1">
    <source>
        <dbReference type="Pfam" id="PF00483"/>
    </source>
</evidence>